<name>A0A2S9GTU4_9BURK</name>
<evidence type="ECO:0000256" key="3">
    <source>
        <dbReference type="SAM" id="MobiDB-lite"/>
    </source>
</evidence>
<organism evidence="5 6">
    <name type="scientific">Solimicrobium silvestre</name>
    <dbReference type="NCBI Taxonomy" id="2099400"/>
    <lineage>
        <taxon>Bacteria</taxon>
        <taxon>Pseudomonadati</taxon>
        <taxon>Pseudomonadota</taxon>
        <taxon>Betaproteobacteria</taxon>
        <taxon>Burkholderiales</taxon>
        <taxon>Oxalobacteraceae</taxon>
        <taxon>Solimicrobium</taxon>
    </lineage>
</organism>
<evidence type="ECO:0000256" key="2">
    <source>
        <dbReference type="PROSITE-ProRule" id="PRU00110"/>
    </source>
</evidence>
<dbReference type="SUPFAM" id="SSF47226">
    <property type="entry name" value="Histidine-containing phosphotransfer domain, HPT domain"/>
    <property type="match status" value="1"/>
</dbReference>
<dbReference type="Gene3D" id="1.20.120.160">
    <property type="entry name" value="HPT domain"/>
    <property type="match status" value="1"/>
</dbReference>
<dbReference type="Pfam" id="PF01627">
    <property type="entry name" value="Hpt"/>
    <property type="match status" value="1"/>
</dbReference>
<dbReference type="PANTHER" id="PTHR43395:SF10">
    <property type="entry name" value="CHEMOTAXIS PROTEIN CHEA"/>
    <property type="match status" value="1"/>
</dbReference>
<evidence type="ECO:0000259" key="4">
    <source>
        <dbReference type="PROSITE" id="PS50894"/>
    </source>
</evidence>
<dbReference type="GO" id="GO:0004672">
    <property type="term" value="F:protein kinase activity"/>
    <property type="evidence" value="ECO:0007669"/>
    <property type="project" value="UniProtKB-ARBA"/>
</dbReference>
<feature type="region of interest" description="Disordered" evidence="3">
    <location>
        <begin position="138"/>
        <end position="158"/>
    </location>
</feature>
<dbReference type="SMART" id="SM00073">
    <property type="entry name" value="HPT"/>
    <property type="match status" value="1"/>
</dbReference>
<proteinExistence type="predicted"/>
<dbReference type="RefSeq" id="WP_105533863.1">
    <property type="nucleotide sequence ID" value="NZ_PUGF01000028.1"/>
</dbReference>
<feature type="domain" description="HPt" evidence="4">
    <location>
        <begin position="1"/>
        <end position="103"/>
    </location>
</feature>
<sequence>MNRDQPLQTFIIESRELLAAMDTALLTVEHAKNQTDMVKTIFRTAHIIKGSASLFGLDHIAAFSQLIENVLELVREDKIGIADRMVTLLSSCSNYIGTMVDAAEAGQLEPDQAMSQRGLLLSEQLQLYLGASISTSTPALTTAQPRPSGAIRKPSGNADKESGYWQISLRFGPDVLRNGMEPLSFIRYLAKLGTIAGIVTLIDAVPDSEKMNPESCYLGFEITLSSAADQATIENVFEFLRDDCSIQLLTPQSHVSDYIQLIQRMPEQAERLGTILIRCGIITRQELTGALHVTHELL</sequence>
<dbReference type="GO" id="GO:0000160">
    <property type="term" value="P:phosphorelay signal transduction system"/>
    <property type="evidence" value="ECO:0007669"/>
    <property type="project" value="UniProtKB-KW"/>
</dbReference>
<dbReference type="EMBL" id="PUGF01000028">
    <property type="protein sequence ID" value="PRC91129.1"/>
    <property type="molecule type" value="Genomic_DNA"/>
</dbReference>
<dbReference type="InterPro" id="IPR008207">
    <property type="entry name" value="Sig_transdc_His_kin_Hpt_dom"/>
</dbReference>
<keyword evidence="2" id="KW-0597">Phosphoprotein</keyword>
<comment type="caution">
    <text evidence="5">The sequence shown here is derived from an EMBL/GenBank/DDBJ whole genome shotgun (WGS) entry which is preliminary data.</text>
</comment>
<dbReference type="CDD" id="cd00088">
    <property type="entry name" value="HPT"/>
    <property type="match status" value="1"/>
</dbReference>
<reference evidence="5 6" key="1">
    <citation type="submission" date="2018-02" db="EMBL/GenBank/DDBJ databases">
        <title>Solimicrobium silvestre gen. nov., sp. nov., isolated from alpine forest soil.</title>
        <authorList>
            <person name="Margesin R."/>
            <person name="Albuquerque L."/>
            <person name="Zhang D.-C."/>
            <person name="Froufe H.J.C."/>
            <person name="Severino R."/>
            <person name="Roxo I."/>
            <person name="Egas C."/>
            <person name="Da Costa M.S."/>
        </authorList>
    </citation>
    <scope>NUCLEOTIDE SEQUENCE [LARGE SCALE GENOMIC DNA]</scope>
    <source>
        <strain evidence="5 6">S20-91</strain>
    </source>
</reference>
<keyword evidence="1" id="KW-0902">Two-component regulatory system</keyword>
<dbReference type="Proteomes" id="UP000237839">
    <property type="component" value="Unassembled WGS sequence"/>
</dbReference>
<dbReference type="PANTHER" id="PTHR43395">
    <property type="entry name" value="SENSOR HISTIDINE KINASE CHEA"/>
    <property type="match status" value="1"/>
</dbReference>
<keyword evidence="6" id="KW-1185">Reference proteome</keyword>
<protein>
    <submittedName>
        <fullName evidence="5">Hpt domain</fullName>
    </submittedName>
</protein>
<dbReference type="OrthoDB" id="9146932at2"/>
<evidence type="ECO:0000313" key="6">
    <source>
        <dbReference type="Proteomes" id="UP000237839"/>
    </source>
</evidence>
<dbReference type="InterPro" id="IPR036641">
    <property type="entry name" value="HPT_dom_sf"/>
</dbReference>
<dbReference type="InterPro" id="IPR051315">
    <property type="entry name" value="Bact_Chemotaxis_CheA"/>
</dbReference>
<evidence type="ECO:0000313" key="5">
    <source>
        <dbReference type="EMBL" id="PRC91129.1"/>
    </source>
</evidence>
<evidence type="ECO:0000256" key="1">
    <source>
        <dbReference type="ARBA" id="ARBA00023012"/>
    </source>
</evidence>
<accession>A0A2S9GTU4</accession>
<dbReference type="PROSITE" id="PS50894">
    <property type="entry name" value="HPT"/>
    <property type="match status" value="1"/>
</dbReference>
<gene>
    <name evidence="5" type="ORF">S2091_4130</name>
</gene>
<dbReference type="AlphaFoldDB" id="A0A2S9GTU4"/>
<feature type="modified residue" description="Phosphohistidine" evidence="2">
    <location>
        <position position="46"/>
    </location>
</feature>